<gene>
    <name evidence="2" type="ORF">ALAG00032_LOCUS11146</name>
</gene>
<feature type="chain" id="PRO_5031119845" description="Exostosin GT47 domain-containing protein" evidence="1">
    <location>
        <begin position="17"/>
        <end position="542"/>
    </location>
</feature>
<dbReference type="AlphaFoldDB" id="A0A7S3K1H8"/>
<dbReference type="EMBL" id="HBIJ01016709">
    <property type="protein sequence ID" value="CAE0370369.1"/>
    <property type="molecule type" value="Transcribed_RNA"/>
</dbReference>
<reference evidence="2" key="1">
    <citation type="submission" date="2021-01" db="EMBL/GenBank/DDBJ databases">
        <authorList>
            <person name="Corre E."/>
            <person name="Pelletier E."/>
            <person name="Niang G."/>
            <person name="Scheremetjew M."/>
            <person name="Finn R."/>
            <person name="Kale V."/>
            <person name="Holt S."/>
            <person name="Cochrane G."/>
            <person name="Meng A."/>
            <person name="Brown T."/>
            <person name="Cohen L."/>
        </authorList>
    </citation>
    <scope>NUCLEOTIDE SEQUENCE</scope>
    <source>
        <strain evidence="2">CCMP1510</strain>
    </source>
</reference>
<evidence type="ECO:0008006" key="3">
    <source>
        <dbReference type="Google" id="ProtNLM"/>
    </source>
</evidence>
<keyword evidence="1" id="KW-0732">Signal</keyword>
<evidence type="ECO:0000256" key="1">
    <source>
        <dbReference type="SAM" id="SignalP"/>
    </source>
</evidence>
<organism evidence="2">
    <name type="scientific">Aureoumbra lagunensis</name>
    <dbReference type="NCBI Taxonomy" id="44058"/>
    <lineage>
        <taxon>Eukaryota</taxon>
        <taxon>Sar</taxon>
        <taxon>Stramenopiles</taxon>
        <taxon>Ochrophyta</taxon>
        <taxon>Pelagophyceae</taxon>
        <taxon>Pelagomonadales</taxon>
        <taxon>Aureoumbra</taxon>
    </lineage>
</organism>
<proteinExistence type="predicted"/>
<name>A0A7S3K1H8_9STRA</name>
<feature type="signal peptide" evidence="1">
    <location>
        <begin position="1"/>
        <end position="16"/>
    </location>
</feature>
<evidence type="ECO:0000313" key="2">
    <source>
        <dbReference type="EMBL" id="CAE0370369.1"/>
    </source>
</evidence>
<sequence length="542" mass="61543">MHFLLSILFVFDYCNGESREISKATDKKICREIVDHPGKEKMLVHSEFWKNWAKDWNWSTVARIMLDDNSNVSVWKVWYEISNLGMTHCCELPSRLSEIYGQKRIRIDSLCTYFFSKPANPIAYVYHASRPFGGGARALNEQWARTAHFHRLNYTGAWVGKTMDKSISKCDANCVKLYNAHSGYPYTIPGLPFIAGFDAIITEIPRTQFYGKINPNPIKFMAQTDEPRLIYVSNTQAAWRKCYYAIIQPAEKILLRKGGSIVIYASAQAIHTQDADVRGSQELRKVLNSFVVSRVYAVNAVFTHPKLKGSPMGFHSGHAVMRAIQIASIAKQSKPWRDKLPIVQACFSSSYPDRLAAKKFIQQECNGICKWCDDPLPKNFTTQNSAQFFPSANPHINQLRYWREVSRYQFALSPYGNGKECGRSFELLALSTVPIMHAYPGLNQMAYEGLPVIIVNSWSEITPSNLRTWSKRLSKFFDTHNGYTPLTRVSPAYQLARMRADTYVNSVSSSGGGASAAAANSSSRRRSIFFNEYPINFTYEKS</sequence>
<protein>
    <recommendedName>
        <fullName evidence="3">Exostosin GT47 domain-containing protein</fullName>
    </recommendedName>
</protein>
<accession>A0A7S3K1H8</accession>